<evidence type="ECO:0000313" key="12">
    <source>
        <dbReference type="Proteomes" id="UP000463883"/>
    </source>
</evidence>
<dbReference type="InterPro" id="IPR036935">
    <property type="entry name" value="Ribosomal_bL9_N_sf"/>
</dbReference>
<dbReference type="SUPFAM" id="SSF55653">
    <property type="entry name" value="Ribosomal protein L9 C-domain"/>
    <property type="match status" value="1"/>
</dbReference>
<evidence type="ECO:0000256" key="2">
    <source>
        <dbReference type="ARBA" id="ARBA00022730"/>
    </source>
</evidence>
<sequence>MIVILLKDVKGSGKAGDVVKVSDGYARNMLIPKGLAKEATEGNVRSLEKQKAIAAEKKEEEKAAAQKLADKLKELTVSIVTKGGDGGRLFGSVTSKDISEALNKQHKINIDKKKFVLDSPIKTTGEFSVDVKLYPEVTGAVKVNVSV</sequence>
<name>A0A6P1MJM9_9FIRM</name>
<dbReference type="Pfam" id="PF01281">
    <property type="entry name" value="Ribosomal_L9_N"/>
    <property type="match status" value="1"/>
</dbReference>
<evidence type="ECO:0000313" key="11">
    <source>
        <dbReference type="EMBL" id="QHI72228.1"/>
    </source>
</evidence>
<evidence type="ECO:0000256" key="5">
    <source>
        <dbReference type="ARBA" id="ARBA00023274"/>
    </source>
</evidence>
<keyword evidence="3 7" id="KW-0694">RNA-binding</keyword>
<evidence type="ECO:0000259" key="9">
    <source>
        <dbReference type="Pfam" id="PF01281"/>
    </source>
</evidence>
<feature type="coiled-coil region" evidence="8">
    <location>
        <begin position="37"/>
        <end position="78"/>
    </location>
</feature>
<dbReference type="AlphaFoldDB" id="A0A6P1MJM9"/>
<evidence type="ECO:0000259" key="10">
    <source>
        <dbReference type="Pfam" id="PF03948"/>
    </source>
</evidence>
<keyword evidence="4 7" id="KW-0689">Ribosomal protein</keyword>
<dbReference type="InterPro" id="IPR020070">
    <property type="entry name" value="Ribosomal_bL9_N"/>
</dbReference>
<organism evidence="11 12">
    <name type="scientific">Aminipila terrae</name>
    <dbReference type="NCBI Taxonomy" id="2697030"/>
    <lineage>
        <taxon>Bacteria</taxon>
        <taxon>Bacillati</taxon>
        <taxon>Bacillota</taxon>
        <taxon>Clostridia</taxon>
        <taxon>Peptostreptococcales</taxon>
        <taxon>Anaerovoracaceae</taxon>
        <taxon>Aminipila</taxon>
    </lineage>
</organism>
<protein>
    <recommendedName>
        <fullName evidence="6 7">Large ribosomal subunit protein bL9</fullName>
    </recommendedName>
</protein>
<reference evidence="11 12" key="1">
    <citation type="submission" date="2020-01" db="EMBL/GenBank/DDBJ databases">
        <title>Genomic analysis of Aminipila sp. CBA3637.</title>
        <authorList>
            <person name="Kim Y.B."/>
            <person name="Roh S.W."/>
        </authorList>
    </citation>
    <scope>NUCLEOTIDE SEQUENCE [LARGE SCALE GENOMIC DNA]</scope>
    <source>
        <strain evidence="11 12">CBA3637</strain>
    </source>
</reference>
<dbReference type="NCBIfam" id="TIGR00158">
    <property type="entry name" value="L9"/>
    <property type="match status" value="1"/>
</dbReference>
<dbReference type="Pfam" id="PF03948">
    <property type="entry name" value="Ribosomal_L9_C"/>
    <property type="match status" value="1"/>
</dbReference>
<dbReference type="SUPFAM" id="SSF55658">
    <property type="entry name" value="L9 N-domain-like"/>
    <property type="match status" value="1"/>
</dbReference>
<dbReference type="InterPro" id="IPR036791">
    <property type="entry name" value="Ribosomal_bL9_C_sf"/>
</dbReference>
<dbReference type="GO" id="GO:0006412">
    <property type="term" value="P:translation"/>
    <property type="evidence" value="ECO:0007669"/>
    <property type="project" value="UniProtKB-UniRule"/>
</dbReference>
<feature type="domain" description="Large ribosomal subunit protein bL9 C-terminal" evidence="10">
    <location>
        <begin position="63"/>
        <end position="146"/>
    </location>
</feature>
<evidence type="ECO:0000256" key="6">
    <source>
        <dbReference type="ARBA" id="ARBA00035292"/>
    </source>
</evidence>
<dbReference type="InterPro" id="IPR020594">
    <property type="entry name" value="Ribosomal_bL9_bac/chp"/>
</dbReference>
<dbReference type="Gene3D" id="3.10.430.100">
    <property type="entry name" value="Ribosomal protein L9, C-terminal domain"/>
    <property type="match status" value="1"/>
</dbReference>
<dbReference type="RefSeq" id="WP_162361998.1">
    <property type="nucleotide sequence ID" value="NZ_CP047591.1"/>
</dbReference>
<dbReference type="GO" id="GO:1990904">
    <property type="term" value="C:ribonucleoprotein complex"/>
    <property type="evidence" value="ECO:0007669"/>
    <property type="project" value="UniProtKB-KW"/>
</dbReference>
<dbReference type="Proteomes" id="UP000463883">
    <property type="component" value="Chromosome"/>
</dbReference>
<evidence type="ECO:0000256" key="7">
    <source>
        <dbReference type="HAMAP-Rule" id="MF_00503"/>
    </source>
</evidence>
<dbReference type="Gene3D" id="3.40.5.10">
    <property type="entry name" value="Ribosomal protein L9, N-terminal domain"/>
    <property type="match status" value="1"/>
</dbReference>
<dbReference type="GO" id="GO:0019843">
    <property type="term" value="F:rRNA binding"/>
    <property type="evidence" value="ECO:0007669"/>
    <property type="project" value="UniProtKB-UniRule"/>
</dbReference>
<accession>A0A6P1MJM9</accession>
<gene>
    <name evidence="7" type="primary">rplI</name>
    <name evidence="11" type="ORF">Ami3637_07280</name>
</gene>
<dbReference type="GO" id="GO:0005840">
    <property type="term" value="C:ribosome"/>
    <property type="evidence" value="ECO:0007669"/>
    <property type="project" value="UniProtKB-KW"/>
</dbReference>
<dbReference type="KEGG" id="amic:Ami3637_07280"/>
<dbReference type="FunFam" id="3.40.5.10:FF:000002">
    <property type="entry name" value="50S ribosomal protein L9"/>
    <property type="match status" value="1"/>
</dbReference>
<evidence type="ECO:0000256" key="4">
    <source>
        <dbReference type="ARBA" id="ARBA00022980"/>
    </source>
</evidence>
<dbReference type="InterPro" id="IPR020069">
    <property type="entry name" value="Ribosomal_bL9_C"/>
</dbReference>
<dbReference type="InterPro" id="IPR000244">
    <property type="entry name" value="Ribosomal_bL9"/>
</dbReference>
<keyword evidence="2 7" id="KW-0699">rRNA-binding</keyword>
<evidence type="ECO:0000256" key="3">
    <source>
        <dbReference type="ARBA" id="ARBA00022884"/>
    </source>
</evidence>
<dbReference type="EMBL" id="CP047591">
    <property type="protein sequence ID" value="QHI72228.1"/>
    <property type="molecule type" value="Genomic_DNA"/>
</dbReference>
<comment type="similarity">
    <text evidence="1 7">Belongs to the bacterial ribosomal protein bL9 family.</text>
</comment>
<proteinExistence type="inferred from homology"/>
<comment type="function">
    <text evidence="7">Binds to the 23S rRNA.</text>
</comment>
<dbReference type="GO" id="GO:0003735">
    <property type="term" value="F:structural constituent of ribosome"/>
    <property type="evidence" value="ECO:0007669"/>
    <property type="project" value="InterPro"/>
</dbReference>
<keyword evidence="5 7" id="KW-0687">Ribonucleoprotein</keyword>
<keyword evidence="12" id="KW-1185">Reference proteome</keyword>
<dbReference type="InterPro" id="IPR009027">
    <property type="entry name" value="Ribosomal_bL9/RNase_H1_N"/>
</dbReference>
<keyword evidence="8" id="KW-0175">Coiled coil</keyword>
<evidence type="ECO:0000256" key="1">
    <source>
        <dbReference type="ARBA" id="ARBA00010605"/>
    </source>
</evidence>
<feature type="domain" description="Ribosomal protein L9" evidence="9">
    <location>
        <begin position="1"/>
        <end position="46"/>
    </location>
</feature>
<evidence type="ECO:0000256" key="8">
    <source>
        <dbReference type="SAM" id="Coils"/>
    </source>
</evidence>
<dbReference type="PANTHER" id="PTHR21368">
    <property type="entry name" value="50S RIBOSOMAL PROTEIN L9"/>
    <property type="match status" value="1"/>
</dbReference>
<dbReference type="HAMAP" id="MF_00503">
    <property type="entry name" value="Ribosomal_bL9"/>
    <property type="match status" value="1"/>
</dbReference>